<proteinExistence type="predicted"/>
<dbReference type="GO" id="GO:0016757">
    <property type="term" value="F:glycosyltransferase activity"/>
    <property type="evidence" value="ECO:0007669"/>
    <property type="project" value="InterPro"/>
</dbReference>
<reference evidence="3 4" key="1">
    <citation type="submission" date="2014-07" db="EMBL/GenBank/DDBJ databases">
        <authorList>
            <person name="Wibberg Daniel"/>
        </authorList>
    </citation>
    <scope>NUCLEOTIDE SEQUENCE [LARGE SCALE GENOMIC DNA]</scope>
</reference>
<feature type="domain" description="Glycosyltransferase subfamily 4-like N-terminal" evidence="2">
    <location>
        <begin position="15"/>
        <end position="201"/>
    </location>
</feature>
<dbReference type="Pfam" id="PF13439">
    <property type="entry name" value="Glyco_transf_4"/>
    <property type="match status" value="1"/>
</dbReference>
<evidence type="ECO:0000259" key="2">
    <source>
        <dbReference type="Pfam" id="PF13439"/>
    </source>
</evidence>
<keyword evidence="4" id="KW-1185">Reference proteome</keyword>
<dbReference type="GeneID" id="92961050"/>
<dbReference type="Pfam" id="PF00534">
    <property type="entry name" value="Glycos_transf_1"/>
    <property type="match status" value="1"/>
</dbReference>
<dbReference type="Gene3D" id="3.40.50.2000">
    <property type="entry name" value="Glycogen Phosphorylase B"/>
    <property type="match status" value="2"/>
</dbReference>
<sequence>MKILLATFWEIPHTGGVWKYMQQLKERLESLGHEVDLFGYGDQGNFVYIYNKNQKVNKRFFLGEIKQAFPAMVLDSVIHYYEERMYFYELAAKILGIGNYDLIHCQDVFSAVIFNRIRAKHTALVATLHGCVAHEILEAYYRSKNPVSSHGDSYFGNLEFNGATAGEITIIANNWMKNILVEEYNVPVSQLKIHHYGYDIETFLEQMNHPSPIQKPFTQKVIIYTGRLSEMKGVHHLIGALARLKKKRHDWVCWIVGDGPQDQVLQKQVALLGLDNEVSFFGKRKDIPYLLSLADILVLPTLIDNQPLSVIEAQLAGKAVIASNVGGVPEMIEHGMTGVLTPPGDEEMLAVHIEYLLEHEQYLANLGKRAKDWALTHWSLNQAIEKIVNIYEQAIFLRKTKIDEVNKN</sequence>
<dbReference type="RefSeq" id="WP_034770285.1">
    <property type="nucleotide sequence ID" value="NZ_CCRF01000052.1"/>
</dbReference>
<evidence type="ECO:0008006" key="5">
    <source>
        <dbReference type="Google" id="ProtNLM"/>
    </source>
</evidence>
<dbReference type="InterPro" id="IPR001296">
    <property type="entry name" value="Glyco_trans_1"/>
</dbReference>
<name>A0A090KSH5_9BACI</name>
<evidence type="ECO:0000313" key="4">
    <source>
        <dbReference type="Proteomes" id="UP000040576"/>
    </source>
</evidence>
<evidence type="ECO:0000259" key="1">
    <source>
        <dbReference type="Pfam" id="PF00534"/>
    </source>
</evidence>
<protein>
    <recommendedName>
        <fullName evidence="5">Glycosyltransferase family 1 protein</fullName>
    </recommendedName>
</protein>
<organism evidence="3 4">
    <name type="scientific">Caldibacillus thermoamylovorans</name>
    <dbReference type="NCBI Taxonomy" id="35841"/>
    <lineage>
        <taxon>Bacteria</taxon>
        <taxon>Bacillati</taxon>
        <taxon>Bacillota</taxon>
        <taxon>Bacilli</taxon>
        <taxon>Bacillales</taxon>
        <taxon>Bacillaceae</taxon>
        <taxon>Caldibacillus</taxon>
    </lineage>
</organism>
<dbReference type="PANTHER" id="PTHR12526">
    <property type="entry name" value="GLYCOSYLTRANSFERASE"/>
    <property type="match status" value="1"/>
</dbReference>
<dbReference type="SUPFAM" id="SSF53756">
    <property type="entry name" value="UDP-Glycosyltransferase/glycogen phosphorylase"/>
    <property type="match status" value="1"/>
</dbReference>
<feature type="domain" description="Glycosyl transferase family 1" evidence="1">
    <location>
        <begin position="213"/>
        <end position="373"/>
    </location>
</feature>
<dbReference type="EMBL" id="CCRF01000052">
    <property type="protein sequence ID" value="CEE01664.1"/>
    <property type="molecule type" value="Genomic_DNA"/>
</dbReference>
<dbReference type="InterPro" id="IPR028098">
    <property type="entry name" value="Glyco_trans_4-like_N"/>
</dbReference>
<dbReference type="AlphaFoldDB" id="A0A090KSH5"/>
<dbReference type="Proteomes" id="UP000040576">
    <property type="component" value="Unassembled WGS sequence"/>
</dbReference>
<accession>A0A090KSH5</accession>
<gene>
    <name evidence="3" type="ORF">BT1A1_1838</name>
</gene>
<dbReference type="CDD" id="cd03801">
    <property type="entry name" value="GT4_PimA-like"/>
    <property type="match status" value="1"/>
</dbReference>
<evidence type="ECO:0000313" key="3">
    <source>
        <dbReference type="EMBL" id="CEE01664.1"/>
    </source>
</evidence>